<dbReference type="InterPro" id="IPR037401">
    <property type="entry name" value="SnoaL-like"/>
</dbReference>
<proteinExistence type="predicted"/>
<dbReference type="InterPro" id="IPR032710">
    <property type="entry name" value="NTF2-like_dom_sf"/>
</dbReference>
<keyword evidence="3" id="KW-1185">Reference proteome</keyword>
<dbReference type="Proteomes" id="UP001303473">
    <property type="component" value="Unassembled WGS sequence"/>
</dbReference>
<dbReference type="Gene3D" id="3.10.450.50">
    <property type="match status" value="1"/>
</dbReference>
<accession>A0AAN6N8K5</accession>
<evidence type="ECO:0000259" key="1">
    <source>
        <dbReference type="Pfam" id="PF12680"/>
    </source>
</evidence>
<reference evidence="3" key="1">
    <citation type="journal article" date="2023" name="Mol. Phylogenet. Evol.">
        <title>Genome-scale phylogeny and comparative genomics of the fungal order Sordariales.</title>
        <authorList>
            <person name="Hensen N."/>
            <person name="Bonometti L."/>
            <person name="Westerberg I."/>
            <person name="Brannstrom I.O."/>
            <person name="Guillou S."/>
            <person name="Cros-Aarteil S."/>
            <person name="Calhoun S."/>
            <person name="Haridas S."/>
            <person name="Kuo A."/>
            <person name="Mondo S."/>
            <person name="Pangilinan J."/>
            <person name="Riley R."/>
            <person name="LaButti K."/>
            <person name="Andreopoulos B."/>
            <person name="Lipzen A."/>
            <person name="Chen C."/>
            <person name="Yan M."/>
            <person name="Daum C."/>
            <person name="Ng V."/>
            <person name="Clum A."/>
            <person name="Steindorff A."/>
            <person name="Ohm R.A."/>
            <person name="Martin F."/>
            <person name="Silar P."/>
            <person name="Natvig D.O."/>
            <person name="Lalanne C."/>
            <person name="Gautier V."/>
            <person name="Ament-Velasquez S.L."/>
            <person name="Kruys A."/>
            <person name="Hutchinson M.I."/>
            <person name="Powell A.J."/>
            <person name="Barry K."/>
            <person name="Miller A.N."/>
            <person name="Grigoriev I.V."/>
            <person name="Debuchy R."/>
            <person name="Gladieux P."/>
            <person name="Hiltunen Thoren M."/>
            <person name="Johannesson H."/>
        </authorList>
    </citation>
    <scope>NUCLEOTIDE SEQUENCE [LARGE SCALE GENOMIC DNA]</scope>
    <source>
        <strain evidence="3">CBS 340.73</strain>
    </source>
</reference>
<dbReference type="Pfam" id="PF12680">
    <property type="entry name" value="SnoaL_2"/>
    <property type="match status" value="1"/>
</dbReference>
<evidence type="ECO:0000313" key="3">
    <source>
        <dbReference type="Proteomes" id="UP001303473"/>
    </source>
</evidence>
<comment type="caution">
    <text evidence="2">The sequence shown here is derived from an EMBL/GenBank/DDBJ whole genome shotgun (WGS) entry which is preliminary data.</text>
</comment>
<sequence length="154" mass="17441">MESVTASPWIGRQTALAAIQAYNDNSIADIMAVRAPNCIHEILPQSIPRPPMNNQEYEKYLDGTWHNFRNFHAEVIDIIEDRDKNKVVIHARSTAETTVGKYANEYMLVFHLTWAGDKVVRFQEFVDSGATVAFFGRLRKHIAENGNPQLAPEA</sequence>
<dbReference type="PANTHER" id="PTHR39598">
    <property type="entry name" value="AUSTINOL SYNTHESIS PROTEIN F-RELATED"/>
    <property type="match status" value="1"/>
</dbReference>
<feature type="domain" description="SnoaL-like" evidence="1">
    <location>
        <begin position="18"/>
        <end position="121"/>
    </location>
</feature>
<protein>
    <recommendedName>
        <fullName evidence="1">SnoaL-like domain-containing protein</fullName>
    </recommendedName>
</protein>
<dbReference type="SUPFAM" id="SSF54427">
    <property type="entry name" value="NTF2-like"/>
    <property type="match status" value="1"/>
</dbReference>
<dbReference type="InterPro" id="IPR050977">
    <property type="entry name" value="Fungal_Meroterpenoid_Isomerase"/>
</dbReference>
<dbReference type="EMBL" id="MU853806">
    <property type="protein sequence ID" value="KAK3939728.1"/>
    <property type="molecule type" value="Genomic_DNA"/>
</dbReference>
<gene>
    <name evidence="2" type="ORF">QBC46DRAFT_289884</name>
</gene>
<evidence type="ECO:0000313" key="2">
    <source>
        <dbReference type="EMBL" id="KAK3939728.1"/>
    </source>
</evidence>
<name>A0AAN6N8K5_9PEZI</name>
<dbReference type="AlphaFoldDB" id="A0AAN6N8K5"/>
<organism evidence="2 3">
    <name type="scientific">Diplogelasinospora grovesii</name>
    <dbReference type="NCBI Taxonomy" id="303347"/>
    <lineage>
        <taxon>Eukaryota</taxon>
        <taxon>Fungi</taxon>
        <taxon>Dikarya</taxon>
        <taxon>Ascomycota</taxon>
        <taxon>Pezizomycotina</taxon>
        <taxon>Sordariomycetes</taxon>
        <taxon>Sordariomycetidae</taxon>
        <taxon>Sordariales</taxon>
        <taxon>Diplogelasinosporaceae</taxon>
        <taxon>Diplogelasinospora</taxon>
    </lineage>
</organism>
<dbReference type="PANTHER" id="PTHR39598:SF1">
    <property type="entry name" value="AUSTINOID BIOSYNTHESIS CLUSTERS PROTEIN F-RELATED"/>
    <property type="match status" value="1"/>
</dbReference>